<name>A0A8T0ECM6_ARGBR</name>
<organism evidence="1 2">
    <name type="scientific">Argiope bruennichi</name>
    <name type="common">Wasp spider</name>
    <name type="synonym">Aranea bruennichi</name>
    <dbReference type="NCBI Taxonomy" id="94029"/>
    <lineage>
        <taxon>Eukaryota</taxon>
        <taxon>Metazoa</taxon>
        <taxon>Ecdysozoa</taxon>
        <taxon>Arthropoda</taxon>
        <taxon>Chelicerata</taxon>
        <taxon>Arachnida</taxon>
        <taxon>Araneae</taxon>
        <taxon>Araneomorphae</taxon>
        <taxon>Entelegynae</taxon>
        <taxon>Araneoidea</taxon>
        <taxon>Araneidae</taxon>
        <taxon>Argiope</taxon>
    </lineage>
</organism>
<reference evidence="1" key="1">
    <citation type="journal article" date="2020" name="bioRxiv">
        <title>Chromosome-level reference genome of the European wasp spider Argiope bruennichi: a resource for studies on range expansion and evolutionary adaptation.</title>
        <authorList>
            <person name="Sheffer M.M."/>
            <person name="Hoppe A."/>
            <person name="Krehenwinkel H."/>
            <person name="Uhl G."/>
            <person name="Kuss A.W."/>
            <person name="Jensen L."/>
            <person name="Jensen C."/>
            <person name="Gillespie R.G."/>
            <person name="Hoff K.J."/>
            <person name="Prost S."/>
        </authorList>
    </citation>
    <scope>NUCLEOTIDE SEQUENCE</scope>
</reference>
<accession>A0A8T0ECM6</accession>
<keyword evidence="2" id="KW-1185">Reference proteome</keyword>
<sequence length="92" mass="10617">MAYLLTGRKEDLISLVTELGLEVTEGLKVVQLKDLMTSAGSHDEEFTKNLYKVIIDQRLSGEKEAERFAAERQAERLFELEKLKFQQNLNEE</sequence>
<dbReference type="EMBL" id="JABXBU010002228">
    <property type="protein sequence ID" value="KAF8769825.1"/>
    <property type="molecule type" value="Genomic_DNA"/>
</dbReference>
<gene>
    <name evidence="1" type="ORF">HNY73_017432</name>
</gene>
<dbReference type="AlphaFoldDB" id="A0A8T0ECM6"/>
<dbReference type="Proteomes" id="UP000807504">
    <property type="component" value="Unassembled WGS sequence"/>
</dbReference>
<evidence type="ECO:0000313" key="1">
    <source>
        <dbReference type="EMBL" id="KAF8769825.1"/>
    </source>
</evidence>
<reference evidence="1" key="2">
    <citation type="submission" date="2020-06" db="EMBL/GenBank/DDBJ databases">
        <authorList>
            <person name="Sheffer M."/>
        </authorList>
    </citation>
    <scope>NUCLEOTIDE SEQUENCE</scope>
</reference>
<evidence type="ECO:0000313" key="2">
    <source>
        <dbReference type="Proteomes" id="UP000807504"/>
    </source>
</evidence>
<proteinExistence type="predicted"/>
<comment type="caution">
    <text evidence="1">The sequence shown here is derived from an EMBL/GenBank/DDBJ whole genome shotgun (WGS) entry which is preliminary data.</text>
</comment>
<protein>
    <submittedName>
        <fullName evidence="1">Uncharacterized protein</fullName>
    </submittedName>
</protein>